<dbReference type="EMBL" id="CAMXCT010001823">
    <property type="protein sequence ID" value="CAI3993360.1"/>
    <property type="molecule type" value="Genomic_DNA"/>
</dbReference>
<dbReference type="InterPro" id="IPR005135">
    <property type="entry name" value="Endo/exonuclease/phosphatase"/>
</dbReference>
<organism evidence="4">
    <name type="scientific">Cladocopium goreaui</name>
    <dbReference type="NCBI Taxonomy" id="2562237"/>
    <lineage>
        <taxon>Eukaryota</taxon>
        <taxon>Sar</taxon>
        <taxon>Alveolata</taxon>
        <taxon>Dinophyceae</taxon>
        <taxon>Suessiales</taxon>
        <taxon>Symbiodiniaceae</taxon>
        <taxon>Cladocopium</taxon>
    </lineage>
</organism>
<evidence type="ECO:0000256" key="1">
    <source>
        <dbReference type="SAM" id="Coils"/>
    </source>
</evidence>
<name>A0A9P1CKP7_9DINO</name>
<dbReference type="Pfam" id="PF03372">
    <property type="entry name" value="Exo_endo_phos"/>
    <property type="match status" value="1"/>
</dbReference>
<reference evidence="4" key="1">
    <citation type="submission" date="2022-10" db="EMBL/GenBank/DDBJ databases">
        <authorList>
            <person name="Chen Y."/>
            <person name="Dougan E. K."/>
            <person name="Chan C."/>
            <person name="Rhodes N."/>
            <person name="Thang M."/>
        </authorList>
    </citation>
    <scope>NUCLEOTIDE SEQUENCE</scope>
</reference>
<dbReference type="EMBL" id="CAMXCT030001823">
    <property type="protein sequence ID" value="CAL4780672.1"/>
    <property type="molecule type" value="Genomic_DNA"/>
</dbReference>
<feature type="non-terminal residue" evidence="4">
    <location>
        <position position="1"/>
    </location>
</feature>
<dbReference type="PANTHER" id="PTHR12121">
    <property type="entry name" value="CARBON CATABOLITE REPRESSOR PROTEIN 4"/>
    <property type="match status" value="1"/>
</dbReference>
<keyword evidence="7" id="KW-1185">Reference proteome</keyword>
<comment type="caution">
    <text evidence="4">The sequence shown here is derived from an EMBL/GenBank/DDBJ whole genome shotgun (WGS) entry which is preliminary data.</text>
</comment>
<evidence type="ECO:0000256" key="2">
    <source>
        <dbReference type="SAM" id="MobiDB-lite"/>
    </source>
</evidence>
<evidence type="ECO:0000313" key="7">
    <source>
        <dbReference type="Proteomes" id="UP001152797"/>
    </source>
</evidence>
<sequence length="725" mass="80484">DGCGIFLRKTLRATQSHSFRLRDVAERHFPDAANLRGGAGFAAALWRELHEKLTLANAVEVSVESGRDPKGIFQRRKVWISTCHLYWDPRYPDLKLLQAWLLERELSALSGGKPLILAGDLNSTPLLDGRSQGPKGAELSGVYELMTRGRVDVQHPHHPVLLRPGTGILAGVRPQDVPEFQVESFQSAAQEAGGEVTTNISADFRGCLDYIFYRGDGLRLLKTKWPQADALSLPSEDHPSDHLPLLAEFELSEDRDEKDAWERCWPRIEAQVPEIAALQLEPSLLPAILGFFTYTVGKDPKNFSKAFSGHPRSDACCRQCKPRPPWHSQHSRRGGLQGSPPLMSPLAPEDWWASRDPRGKVIDMLKDMELQGEKEKKAEAVQFAAYQQFCEKTEVEKKRIIADSKDKVEVLTAEIEKSGSDAEKLAEEIAGHLAEVESVTAEKEAASKVRETERKDFQAMLKDYTESVDAIGRALKVLKAQAAPALVQLKSLELPEHASRGLNALLSEGSEEQLGEPSYEFQSGGVVAMLQKLEDKFLEERLQLEKAPRAPVAWRFPTGGGRWMCQAHLLPPCLRHPEILLAVGISLHGLPEMPPQPEVPVDTCEAEYEIALLQSDSSITCCLKSPFSAEVKELLKTHSKDFPRADGEEPVDLKISRPALYLLQRAVESYGVQLMHKVNLLAKHRKAQTVELRDLRALLALEAAHEGMVTPASSSCCGLKKARKS</sequence>
<dbReference type="OrthoDB" id="428734at2759"/>
<evidence type="ECO:0000259" key="3">
    <source>
        <dbReference type="Pfam" id="PF03372"/>
    </source>
</evidence>
<reference evidence="5" key="2">
    <citation type="submission" date="2024-04" db="EMBL/GenBank/DDBJ databases">
        <authorList>
            <person name="Chen Y."/>
            <person name="Shah S."/>
            <person name="Dougan E. K."/>
            <person name="Thang M."/>
            <person name="Chan C."/>
        </authorList>
    </citation>
    <scope>NUCLEOTIDE SEQUENCE [LARGE SCALE GENOMIC DNA]</scope>
</reference>
<dbReference type="Proteomes" id="UP001152797">
    <property type="component" value="Unassembled WGS sequence"/>
</dbReference>
<dbReference type="AlphaFoldDB" id="A0A9P1CKP7"/>
<dbReference type="EMBL" id="CAMXCT020001823">
    <property type="protein sequence ID" value="CAL1146735.1"/>
    <property type="molecule type" value="Genomic_DNA"/>
</dbReference>
<feature type="domain" description="Endonuclease/exonuclease/phosphatase" evidence="3">
    <location>
        <begin position="2"/>
        <end position="242"/>
    </location>
</feature>
<feature type="region of interest" description="Disordered" evidence="2">
    <location>
        <begin position="322"/>
        <end position="350"/>
    </location>
</feature>
<dbReference type="GO" id="GO:0046982">
    <property type="term" value="F:protein heterodimerization activity"/>
    <property type="evidence" value="ECO:0007669"/>
    <property type="project" value="InterPro"/>
</dbReference>
<gene>
    <name evidence="4" type="ORF">C1SCF055_LOCUS20120</name>
</gene>
<dbReference type="SUPFAM" id="SSF56219">
    <property type="entry name" value="DNase I-like"/>
    <property type="match status" value="1"/>
</dbReference>
<evidence type="ECO:0000313" key="5">
    <source>
        <dbReference type="EMBL" id="CAL1146735.1"/>
    </source>
</evidence>
<dbReference type="PANTHER" id="PTHR12121:SF100">
    <property type="entry name" value="POLY(A)-SPECIFIC RIBONUCLEASE"/>
    <property type="match status" value="1"/>
</dbReference>
<feature type="coiled-coil region" evidence="1">
    <location>
        <begin position="408"/>
        <end position="442"/>
    </location>
</feature>
<keyword evidence="1" id="KW-0175">Coiled coil</keyword>
<dbReference type="InterPro" id="IPR009072">
    <property type="entry name" value="Histone-fold"/>
</dbReference>
<dbReference type="GO" id="GO:0000175">
    <property type="term" value="F:3'-5'-RNA exonuclease activity"/>
    <property type="evidence" value="ECO:0007669"/>
    <property type="project" value="TreeGrafter"/>
</dbReference>
<dbReference type="SUPFAM" id="SSF47113">
    <property type="entry name" value="Histone-fold"/>
    <property type="match status" value="1"/>
</dbReference>
<accession>A0A9P1CKP7</accession>
<protein>
    <submittedName>
        <fullName evidence="6">Poly(A)-specific ribonuclease</fullName>
    </submittedName>
</protein>
<dbReference type="Gene3D" id="1.10.20.10">
    <property type="entry name" value="Histone, subunit A"/>
    <property type="match status" value="1"/>
</dbReference>
<dbReference type="InterPro" id="IPR050410">
    <property type="entry name" value="CCR4/nocturin_mRNA_transcr"/>
</dbReference>
<dbReference type="InterPro" id="IPR036691">
    <property type="entry name" value="Endo/exonu/phosph_ase_sf"/>
</dbReference>
<proteinExistence type="predicted"/>
<dbReference type="Gene3D" id="3.60.10.10">
    <property type="entry name" value="Endonuclease/exonuclease/phosphatase"/>
    <property type="match status" value="1"/>
</dbReference>
<evidence type="ECO:0000313" key="6">
    <source>
        <dbReference type="EMBL" id="CAL4780672.1"/>
    </source>
</evidence>
<evidence type="ECO:0000313" key="4">
    <source>
        <dbReference type="EMBL" id="CAI3993360.1"/>
    </source>
</evidence>